<protein>
    <submittedName>
        <fullName evidence="4">Transcriptional regulator</fullName>
    </submittedName>
</protein>
<evidence type="ECO:0000313" key="4">
    <source>
        <dbReference type="EMBL" id="SDP19087.1"/>
    </source>
</evidence>
<keyword evidence="5" id="KW-1185">Reference proteome</keyword>
<name>A0A1H0QP01_9ACTN</name>
<dbReference type="InterPro" id="IPR036390">
    <property type="entry name" value="WH_DNA-bd_sf"/>
</dbReference>
<dbReference type="PIRSF" id="PIRSF016838">
    <property type="entry name" value="PafC"/>
    <property type="match status" value="1"/>
</dbReference>
<dbReference type="STRING" id="310781.SAMN05216259_11966"/>
<dbReference type="RefSeq" id="WP_093787895.1">
    <property type="nucleotide sequence ID" value="NZ_FNIE01000019.1"/>
</dbReference>
<dbReference type="InterPro" id="IPR013196">
    <property type="entry name" value="HTH_11"/>
</dbReference>
<dbReference type="SUPFAM" id="SSF46785">
    <property type="entry name" value="Winged helix' DNA-binding domain"/>
    <property type="match status" value="1"/>
</dbReference>
<dbReference type="Gene3D" id="1.10.10.10">
    <property type="entry name" value="Winged helix-like DNA-binding domain superfamily/Winged helix DNA-binding domain"/>
    <property type="match status" value="1"/>
</dbReference>
<evidence type="ECO:0000256" key="1">
    <source>
        <dbReference type="ARBA" id="ARBA00023015"/>
    </source>
</evidence>
<organism evidence="4 5">
    <name type="scientific">Actinacidiphila guanduensis</name>
    <dbReference type="NCBI Taxonomy" id="310781"/>
    <lineage>
        <taxon>Bacteria</taxon>
        <taxon>Bacillati</taxon>
        <taxon>Actinomycetota</taxon>
        <taxon>Actinomycetes</taxon>
        <taxon>Kitasatosporales</taxon>
        <taxon>Streptomycetaceae</taxon>
        <taxon>Actinacidiphila</taxon>
    </lineage>
</organism>
<proteinExistence type="predicted"/>
<dbReference type="PROSITE" id="PS52050">
    <property type="entry name" value="WYL"/>
    <property type="match status" value="1"/>
</dbReference>
<dbReference type="EMBL" id="FNIE01000019">
    <property type="protein sequence ID" value="SDP19087.1"/>
    <property type="molecule type" value="Genomic_DNA"/>
</dbReference>
<dbReference type="InterPro" id="IPR036388">
    <property type="entry name" value="WH-like_DNA-bd_sf"/>
</dbReference>
<feature type="domain" description="HTH deoR-type" evidence="3">
    <location>
        <begin position="4"/>
        <end position="63"/>
    </location>
</feature>
<reference evidence="4 5" key="1">
    <citation type="submission" date="2016-10" db="EMBL/GenBank/DDBJ databases">
        <authorList>
            <person name="de Groot N.N."/>
        </authorList>
    </citation>
    <scope>NUCLEOTIDE SEQUENCE [LARGE SCALE GENOMIC DNA]</scope>
    <source>
        <strain evidence="4 5">CGMCC 4.2022</strain>
    </source>
</reference>
<gene>
    <name evidence="4" type="ORF">SAMN05216259_11966</name>
</gene>
<dbReference type="GO" id="GO:0003700">
    <property type="term" value="F:DNA-binding transcription factor activity"/>
    <property type="evidence" value="ECO:0007669"/>
    <property type="project" value="InterPro"/>
</dbReference>
<keyword evidence="2" id="KW-0804">Transcription</keyword>
<evidence type="ECO:0000259" key="3">
    <source>
        <dbReference type="PROSITE" id="PS51000"/>
    </source>
</evidence>
<dbReference type="OrthoDB" id="9807255at2"/>
<dbReference type="Proteomes" id="UP000199341">
    <property type="component" value="Unassembled WGS sequence"/>
</dbReference>
<dbReference type="AlphaFoldDB" id="A0A1H0QP01"/>
<dbReference type="Pfam" id="PF13280">
    <property type="entry name" value="WYL"/>
    <property type="match status" value="1"/>
</dbReference>
<dbReference type="InterPro" id="IPR028349">
    <property type="entry name" value="PafC-like"/>
</dbReference>
<evidence type="ECO:0000313" key="5">
    <source>
        <dbReference type="Proteomes" id="UP000199341"/>
    </source>
</evidence>
<sequence length="338" mass="37239">MTRPTARVLALLELLQTGGTRTVADLAERLGVDERTVRRYVEQLRDMDIPVDGVRGRYGGYRLARHYHMPPLMLTDEEGLAVVWALLVNQHAHSGPVTPLVMETATAKVRRVLPAALARRIDAVLRAVDFTGERRPGAEDHDDAEARPGAGEGARTLLGLAEAARDQRPVAFAYRTRQGHAATRHVQPHGIVAHRNLLYLTGFDADRQAQRTYRLDRMADLRLLPGTFEAPADVDPVAQVLGPLSAAPSRHDVSVLIRADPAHVRRWIPETLGSVAPASPPDGADGHDWLQVFLRAERLEWVAGTLAMLDRPFIIQQPEALKTVVLALGRRLAEHSAQ</sequence>
<evidence type="ECO:0000256" key="2">
    <source>
        <dbReference type="ARBA" id="ARBA00023163"/>
    </source>
</evidence>
<dbReference type="InterPro" id="IPR026881">
    <property type="entry name" value="WYL_dom"/>
</dbReference>
<dbReference type="PROSITE" id="PS51000">
    <property type="entry name" value="HTH_DEOR_2"/>
    <property type="match status" value="1"/>
</dbReference>
<dbReference type="InterPro" id="IPR051534">
    <property type="entry name" value="CBASS_pafABC_assoc_protein"/>
</dbReference>
<keyword evidence="1" id="KW-0805">Transcription regulation</keyword>
<dbReference type="Pfam" id="PF08279">
    <property type="entry name" value="HTH_11"/>
    <property type="match status" value="1"/>
</dbReference>
<dbReference type="PANTHER" id="PTHR34580:SF3">
    <property type="entry name" value="PROTEIN PAFB"/>
    <property type="match status" value="1"/>
</dbReference>
<accession>A0A1H0QP01</accession>
<dbReference type="PANTHER" id="PTHR34580">
    <property type="match status" value="1"/>
</dbReference>
<dbReference type="InterPro" id="IPR001034">
    <property type="entry name" value="DeoR_HTH"/>
</dbReference>